<keyword evidence="1" id="KW-0472">Membrane</keyword>
<gene>
    <name evidence="3" type="ORF">EI684_12670</name>
</gene>
<evidence type="ECO:0000313" key="4">
    <source>
        <dbReference type="Proteomes" id="UP000280307"/>
    </source>
</evidence>
<comment type="caution">
    <text evidence="3">The sequence shown here is derived from an EMBL/GenBank/DDBJ whole genome shotgun (WGS) entry which is preliminary data.</text>
</comment>
<sequence>MAARRDEEEDVAVTTQRSWLPLALVGGLVVLAGVIALLLTGGLGGSTVAVVTPTATPGAEEGGVAHGGLNPDGPPVGAVSVAEARALFDAGTAIFIDVRAGNAFTLGHIPGALTITSHDLYAQMDQAAAGTVFIAYGDAERPDAGMRGAQIFMELGYPPMVALDGGFEAWVAAGHPVERESERAEER</sequence>
<dbReference type="PROSITE" id="PS50206">
    <property type="entry name" value="RHODANESE_3"/>
    <property type="match status" value="1"/>
</dbReference>
<accession>A0A426TYE7</accession>
<feature type="transmembrane region" description="Helical" evidence="1">
    <location>
        <begin position="20"/>
        <end position="39"/>
    </location>
</feature>
<name>A0A426TYE7_9CHLR</name>
<proteinExistence type="predicted"/>
<organism evidence="3 4">
    <name type="scientific">Candidatus Viridilinea halotolerans</name>
    <dbReference type="NCBI Taxonomy" id="2491704"/>
    <lineage>
        <taxon>Bacteria</taxon>
        <taxon>Bacillati</taxon>
        <taxon>Chloroflexota</taxon>
        <taxon>Chloroflexia</taxon>
        <taxon>Chloroflexales</taxon>
        <taxon>Chloroflexineae</taxon>
        <taxon>Oscillochloridaceae</taxon>
        <taxon>Candidatus Viridilinea</taxon>
    </lineage>
</organism>
<dbReference type="PROSITE" id="PS00380">
    <property type="entry name" value="RHODANESE_1"/>
    <property type="match status" value="1"/>
</dbReference>
<protein>
    <submittedName>
        <fullName evidence="3">Rhodanese-like domain-containing protein</fullName>
    </submittedName>
</protein>
<dbReference type="InterPro" id="IPR001307">
    <property type="entry name" value="Thiosulphate_STrfase_CS"/>
</dbReference>
<dbReference type="SUPFAM" id="SSF52821">
    <property type="entry name" value="Rhodanese/Cell cycle control phosphatase"/>
    <property type="match status" value="1"/>
</dbReference>
<dbReference type="AlphaFoldDB" id="A0A426TYE7"/>
<dbReference type="InterPro" id="IPR001763">
    <property type="entry name" value="Rhodanese-like_dom"/>
</dbReference>
<evidence type="ECO:0000259" key="2">
    <source>
        <dbReference type="PROSITE" id="PS50206"/>
    </source>
</evidence>
<dbReference type="InterPro" id="IPR036873">
    <property type="entry name" value="Rhodanese-like_dom_sf"/>
</dbReference>
<evidence type="ECO:0000256" key="1">
    <source>
        <dbReference type="SAM" id="Phobius"/>
    </source>
</evidence>
<keyword evidence="1" id="KW-0812">Transmembrane</keyword>
<feature type="domain" description="Rhodanese" evidence="2">
    <location>
        <begin position="89"/>
        <end position="179"/>
    </location>
</feature>
<reference evidence="3 4" key="1">
    <citation type="submission" date="2018-12" db="EMBL/GenBank/DDBJ databases">
        <title>Genome Sequence of Candidatus Viridilinea halotolerans isolated from saline sulfide-rich spring.</title>
        <authorList>
            <person name="Grouzdev D.S."/>
            <person name="Burganskaya E.I."/>
            <person name="Krutkina M.S."/>
            <person name="Sukhacheva M.V."/>
            <person name="Gorlenko V.M."/>
        </authorList>
    </citation>
    <scope>NUCLEOTIDE SEQUENCE [LARGE SCALE GENOMIC DNA]</scope>
    <source>
        <strain evidence="3">Chok-6</strain>
    </source>
</reference>
<dbReference type="Pfam" id="PF00581">
    <property type="entry name" value="Rhodanese"/>
    <property type="match status" value="1"/>
</dbReference>
<dbReference type="Proteomes" id="UP000280307">
    <property type="component" value="Unassembled WGS sequence"/>
</dbReference>
<dbReference type="Gene3D" id="3.40.250.10">
    <property type="entry name" value="Rhodanese-like domain"/>
    <property type="match status" value="1"/>
</dbReference>
<dbReference type="GO" id="GO:0004792">
    <property type="term" value="F:thiosulfate-cyanide sulfurtransferase activity"/>
    <property type="evidence" value="ECO:0007669"/>
    <property type="project" value="InterPro"/>
</dbReference>
<dbReference type="EMBL" id="RSAS01000493">
    <property type="protein sequence ID" value="RRR70808.1"/>
    <property type="molecule type" value="Genomic_DNA"/>
</dbReference>
<keyword evidence="1" id="KW-1133">Transmembrane helix</keyword>
<dbReference type="SMART" id="SM00450">
    <property type="entry name" value="RHOD"/>
    <property type="match status" value="1"/>
</dbReference>
<evidence type="ECO:0000313" key="3">
    <source>
        <dbReference type="EMBL" id="RRR70808.1"/>
    </source>
</evidence>